<name>A0A8J2IPI3_FUSEQ</name>
<reference evidence="2" key="1">
    <citation type="submission" date="2021-05" db="EMBL/GenBank/DDBJ databases">
        <authorList>
            <person name="Khan N."/>
        </authorList>
    </citation>
    <scope>NUCLEOTIDE SEQUENCE</scope>
</reference>
<comment type="caution">
    <text evidence="2">The sequence shown here is derived from an EMBL/GenBank/DDBJ whole genome shotgun (WGS) entry which is preliminary data.</text>
</comment>
<evidence type="ECO:0000313" key="3">
    <source>
        <dbReference type="Proteomes" id="UP000693738"/>
    </source>
</evidence>
<evidence type="ECO:0000256" key="1">
    <source>
        <dbReference type="SAM" id="MobiDB-lite"/>
    </source>
</evidence>
<protein>
    <submittedName>
        <fullName evidence="2">Uncharacterized protein</fullName>
    </submittedName>
</protein>
<dbReference type="AlphaFoldDB" id="A0A8J2IPI3"/>
<feature type="region of interest" description="Disordered" evidence="1">
    <location>
        <begin position="32"/>
        <end position="68"/>
    </location>
</feature>
<proteinExistence type="predicted"/>
<gene>
    <name evidence="2" type="ORF">FEQUK3_LOCUS7691</name>
</gene>
<evidence type="ECO:0000313" key="2">
    <source>
        <dbReference type="EMBL" id="CAG7562016.1"/>
    </source>
</evidence>
<organism evidence="2 3">
    <name type="scientific">Fusarium equiseti</name>
    <name type="common">Fusarium scirpi</name>
    <dbReference type="NCBI Taxonomy" id="61235"/>
    <lineage>
        <taxon>Eukaryota</taxon>
        <taxon>Fungi</taxon>
        <taxon>Dikarya</taxon>
        <taxon>Ascomycota</taxon>
        <taxon>Pezizomycotina</taxon>
        <taxon>Sordariomycetes</taxon>
        <taxon>Hypocreomycetidae</taxon>
        <taxon>Hypocreales</taxon>
        <taxon>Nectriaceae</taxon>
        <taxon>Fusarium</taxon>
        <taxon>Fusarium incarnatum-equiseti species complex</taxon>
    </lineage>
</organism>
<feature type="compositionally biased region" description="Basic and acidic residues" evidence="1">
    <location>
        <begin position="49"/>
        <end position="68"/>
    </location>
</feature>
<dbReference type="Proteomes" id="UP000693738">
    <property type="component" value="Unassembled WGS sequence"/>
</dbReference>
<accession>A0A8J2IPI3</accession>
<sequence>MAVREFTFLTVDGTGRPSDPTSRAAIRSRCMKGVNVRQDSRRSKRKAKKTGERKEDAGAEESGLTHRRELSHASLCASSPTQIRMSIDNLGFDSPLLPPSVMQMVYHDKSILTALNMASSAVTDLTMNTHLSSKTQQLLCSMLSALNHGLHHSVKQQSPTTVLTILILLFTAEAMQDFDAMGAHLEGVGRLLIIRDRLSTGWDAKLLFKHGANYWKVKYLGEAGSVLAEGR</sequence>
<dbReference type="EMBL" id="CAJSTJ010000145">
    <property type="protein sequence ID" value="CAG7562016.1"/>
    <property type="molecule type" value="Genomic_DNA"/>
</dbReference>